<dbReference type="Proteomes" id="UP000010931">
    <property type="component" value="Unassembled WGS sequence"/>
</dbReference>
<dbReference type="PATRIC" id="fig|698760.3.peg.5547"/>
<organism evidence="2 3">
    <name type="scientific">Streptomyces turgidiscabies (strain Car8)</name>
    <dbReference type="NCBI Taxonomy" id="698760"/>
    <lineage>
        <taxon>Bacteria</taxon>
        <taxon>Bacillati</taxon>
        <taxon>Actinomycetota</taxon>
        <taxon>Actinomycetes</taxon>
        <taxon>Kitasatosporales</taxon>
        <taxon>Streptomycetaceae</taxon>
        <taxon>Streptomyces</taxon>
    </lineage>
</organism>
<keyword evidence="3" id="KW-1185">Reference proteome</keyword>
<proteinExistence type="predicted"/>
<feature type="region of interest" description="Disordered" evidence="1">
    <location>
        <begin position="248"/>
        <end position="276"/>
    </location>
</feature>
<evidence type="ECO:0000256" key="1">
    <source>
        <dbReference type="SAM" id="MobiDB-lite"/>
    </source>
</evidence>
<reference evidence="2 3" key="1">
    <citation type="journal article" date="2011" name="Plasmid">
        <title>Streptomyces turgidiscabies Car8 contains a modular pathogenicity island that shares virulence genes with other actinobacterial plant pathogens.</title>
        <authorList>
            <person name="Huguet-Tapia J.C."/>
            <person name="Badger J.H."/>
            <person name="Loria R."/>
            <person name="Pettis G.S."/>
        </authorList>
    </citation>
    <scope>NUCLEOTIDE SEQUENCE [LARGE SCALE GENOMIC DNA]</scope>
    <source>
        <strain evidence="2 3">Car8</strain>
    </source>
</reference>
<protein>
    <submittedName>
        <fullName evidence="2">Uncharacterized protein</fullName>
    </submittedName>
</protein>
<dbReference type="EMBL" id="AEJB01000361">
    <property type="protein sequence ID" value="ELP66176.1"/>
    <property type="molecule type" value="Genomic_DNA"/>
</dbReference>
<comment type="caution">
    <text evidence="2">The sequence shown here is derived from an EMBL/GenBank/DDBJ whole genome shotgun (WGS) entry which is preliminary data.</text>
</comment>
<gene>
    <name evidence="2" type="ORF">STRTUCAR8_02017</name>
</gene>
<sequence length="276" mass="30064">MVDHLGEVDHLTLGVLPGHFEDLLGRAAEPVHHAERGEAVPGELEHHVVQQAVLGAGAHGHVVDRARHQEPQCVHDMDEVVEDHRAGFLGQSDAVLLHQDQLARVVGALGVPGCEAPVEPDGERDTALLRQPHQPLRLGEFVRERLVDVRRYARLQQPGHDLRMHGGGRVHERRVEALGDQLVEAGVPLPGRQPQAVGDLGECRGCPCVQMQFDLGPRAQHRQIRLPRDVTESDAADLHGVSFSGCLPGSSRKHTAAGGFAGRPSPAENTWWGRSR</sequence>
<name>L7F5A5_STRT8</name>
<accession>L7F5A5</accession>
<evidence type="ECO:0000313" key="3">
    <source>
        <dbReference type="Proteomes" id="UP000010931"/>
    </source>
</evidence>
<evidence type="ECO:0000313" key="2">
    <source>
        <dbReference type="EMBL" id="ELP66176.1"/>
    </source>
</evidence>
<dbReference type="AlphaFoldDB" id="L7F5A5"/>